<dbReference type="GO" id="GO:0009165">
    <property type="term" value="P:nucleotide biosynthetic process"/>
    <property type="evidence" value="ECO:0007669"/>
    <property type="project" value="UniProtKB-KW"/>
</dbReference>
<dbReference type="CDD" id="cd01286">
    <property type="entry name" value="deoxycytidylate_deaminase"/>
    <property type="match status" value="1"/>
</dbReference>
<evidence type="ECO:0000256" key="9">
    <source>
        <dbReference type="ARBA" id="ARBA00071582"/>
    </source>
</evidence>
<keyword evidence="12" id="KW-1185">Reference proteome</keyword>
<name>A0AAV0AWQ5_PHAPC</name>
<dbReference type="PANTHER" id="PTHR11086:SF18">
    <property type="entry name" value="DEOXYCYTIDYLATE DEAMINASE"/>
    <property type="match status" value="1"/>
</dbReference>
<dbReference type="Pfam" id="PF00383">
    <property type="entry name" value="dCMP_cyt_deam_1"/>
    <property type="match status" value="1"/>
</dbReference>
<evidence type="ECO:0000313" key="12">
    <source>
        <dbReference type="Proteomes" id="UP001153365"/>
    </source>
</evidence>
<comment type="cofactor">
    <cofactor evidence="1">
        <name>Zn(2+)</name>
        <dbReference type="ChEBI" id="CHEBI:29105"/>
    </cofactor>
</comment>
<evidence type="ECO:0000256" key="3">
    <source>
        <dbReference type="ARBA" id="ARBA00022723"/>
    </source>
</evidence>
<dbReference type="GO" id="GO:0008270">
    <property type="term" value="F:zinc ion binding"/>
    <property type="evidence" value="ECO:0007669"/>
    <property type="project" value="InterPro"/>
</dbReference>
<protein>
    <recommendedName>
        <fullName evidence="9">Deoxycytidylate deaminase</fullName>
        <ecNumber evidence="7">3.5.4.12</ecNumber>
    </recommendedName>
    <alternativeName>
        <fullName evidence="8">dCMP deaminase</fullName>
    </alternativeName>
</protein>
<feature type="domain" description="CMP/dCMP-type deaminase" evidence="10">
    <location>
        <begin position="206"/>
        <end position="351"/>
    </location>
</feature>
<reference evidence="11" key="1">
    <citation type="submission" date="2022-06" db="EMBL/GenBank/DDBJ databases">
        <authorList>
            <consortium name="SYNGENTA / RWTH Aachen University"/>
        </authorList>
    </citation>
    <scope>NUCLEOTIDE SEQUENCE</scope>
</reference>
<keyword evidence="5" id="KW-0378">Hydrolase</keyword>
<dbReference type="GO" id="GO:0005737">
    <property type="term" value="C:cytoplasm"/>
    <property type="evidence" value="ECO:0007669"/>
    <property type="project" value="TreeGrafter"/>
</dbReference>
<dbReference type="InterPro" id="IPR015517">
    <property type="entry name" value="dCMP_deaminase-rel"/>
</dbReference>
<dbReference type="PANTHER" id="PTHR11086">
    <property type="entry name" value="DEOXYCYTIDYLATE DEAMINASE-RELATED"/>
    <property type="match status" value="1"/>
</dbReference>
<gene>
    <name evidence="11" type="ORF">PPACK8108_LOCUS8550</name>
</gene>
<dbReference type="PROSITE" id="PS51747">
    <property type="entry name" value="CYT_DCMP_DEAMINASES_2"/>
    <property type="match status" value="1"/>
</dbReference>
<organism evidence="11 12">
    <name type="scientific">Phakopsora pachyrhizi</name>
    <name type="common">Asian soybean rust disease fungus</name>
    <dbReference type="NCBI Taxonomy" id="170000"/>
    <lineage>
        <taxon>Eukaryota</taxon>
        <taxon>Fungi</taxon>
        <taxon>Dikarya</taxon>
        <taxon>Basidiomycota</taxon>
        <taxon>Pucciniomycotina</taxon>
        <taxon>Pucciniomycetes</taxon>
        <taxon>Pucciniales</taxon>
        <taxon>Phakopsoraceae</taxon>
        <taxon>Phakopsora</taxon>
    </lineage>
</organism>
<comment type="similarity">
    <text evidence="2">Belongs to the cytidine and deoxycytidylate deaminase family.</text>
</comment>
<dbReference type="InterPro" id="IPR016193">
    <property type="entry name" value="Cytidine_deaminase-like"/>
</dbReference>
<dbReference type="InterPro" id="IPR035105">
    <property type="entry name" value="Deoxycytidylate_deaminase_dom"/>
</dbReference>
<dbReference type="AlphaFoldDB" id="A0AAV0AWQ5"/>
<proteinExistence type="inferred from homology"/>
<evidence type="ECO:0000256" key="6">
    <source>
        <dbReference type="ARBA" id="ARBA00022833"/>
    </source>
</evidence>
<dbReference type="Proteomes" id="UP001153365">
    <property type="component" value="Unassembled WGS sequence"/>
</dbReference>
<keyword evidence="6" id="KW-0862">Zinc</keyword>
<keyword evidence="3" id="KW-0479">Metal-binding</keyword>
<evidence type="ECO:0000256" key="1">
    <source>
        <dbReference type="ARBA" id="ARBA00001947"/>
    </source>
</evidence>
<dbReference type="EMBL" id="CALTRL010001771">
    <property type="protein sequence ID" value="CAH7673665.1"/>
    <property type="molecule type" value="Genomic_DNA"/>
</dbReference>
<evidence type="ECO:0000256" key="5">
    <source>
        <dbReference type="ARBA" id="ARBA00022801"/>
    </source>
</evidence>
<dbReference type="GO" id="GO:0004132">
    <property type="term" value="F:dCMP deaminase activity"/>
    <property type="evidence" value="ECO:0007669"/>
    <property type="project" value="UniProtKB-EC"/>
</dbReference>
<dbReference type="FunFam" id="3.40.140.10:FF:000035">
    <property type="entry name" value="dCMP deaminase"/>
    <property type="match status" value="1"/>
</dbReference>
<dbReference type="SUPFAM" id="SSF53927">
    <property type="entry name" value="Cytidine deaminase-like"/>
    <property type="match status" value="1"/>
</dbReference>
<dbReference type="PROSITE" id="PS00903">
    <property type="entry name" value="CYT_DCMP_DEAMINASES_1"/>
    <property type="match status" value="1"/>
</dbReference>
<evidence type="ECO:0000259" key="10">
    <source>
        <dbReference type="PROSITE" id="PS51747"/>
    </source>
</evidence>
<comment type="caution">
    <text evidence="11">The sequence shown here is derived from an EMBL/GenBank/DDBJ whole genome shotgun (WGS) entry which is preliminary data.</text>
</comment>
<evidence type="ECO:0000256" key="7">
    <source>
        <dbReference type="ARBA" id="ARBA00038938"/>
    </source>
</evidence>
<dbReference type="InterPro" id="IPR016192">
    <property type="entry name" value="APOBEC/CMP_deaminase_Zn-bd"/>
</dbReference>
<keyword evidence="4" id="KW-0545">Nucleotide biosynthesis</keyword>
<dbReference type="EC" id="3.5.4.12" evidence="7"/>
<accession>A0AAV0AWQ5</accession>
<evidence type="ECO:0000256" key="4">
    <source>
        <dbReference type="ARBA" id="ARBA00022727"/>
    </source>
</evidence>
<dbReference type="Gene3D" id="3.40.140.10">
    <property type="entry name" value="Cytidine Deaminase, domain 2"/>
    <property type="match status" value="1"/>
</dbReference>
<dbReference type="InterPro" id="IPR002125">
    <property type="entry name" value="CMP_dCMP_dom"/>
</dbReference>
<evidence type="ECO:0000256" key="8">
    <source>
        <dbReference type="ARBA" id="ARBA00041763"/>
    </source>
</evidence>
<sequence>MLIALIGGRCSGKNTLIQHLVSEHSFRKVTISCTASPRDDQNGKGRLNFSDDDDLLEYATLNWRQDFVTIDLKDWHSVEKFSKRPWFILCSVEARLLDRWRRMSNREICSDPSSVPIFEDFVIEDDLIHFGPQLNSELELHLKSVSLTSNLSNSISTAQRSPLRTLGPNVKYSITNNDEKGFSLSNYLQSISLTHLPKMRNQARPSWDTYFMSLAYLASLRSNCMKRRVGAVLVTHRDKRVLSTGYNGTPRGMTNCNEGGCGRCNGVIMDDSSGAVATVSKCGVNLNECLCLHAEENALLEAGRDRMSHEQGTTLYCNTCPCLRCSVKIVQCGIREVVYSLSYSMDAGTTAVFLEAGVELRQLTLP</sequence>
<evidence type="ECO:0000313" key="11">
    <source>
        <dbReference type="EMBL" id="CAH7673665.1"/>
    </source>
</evidence>
<evidence type="ECO:0000256" key="2">
    <source>
        <dbReference type="ARBA" id="ARBA00006576"/>
    </source>
</evidence>